<evidence type="ECO:0000313" key="3">
    <source>
        <dbReference type="EMBL" id="GLY74519.1"/>
    </source>
</evidence>
<name>A0A9W6RFA5_9ACTN</name>
<reference evidence="3" key="1">
    <citation type="submission" date="2023-03" db="EMBL/GenBank/DDBJ databases">
        <title>Actinoallomurus iriomotensis NBRC 103681.</title>
        <authorList>
            <person name="Ichikawa N."/>
            <person name="Sato H."/>
            <person name="Tonouchi N."/>
        </authorList>
    </citation>
    <scope>NUCLEOTIDE SEQUENCE</scope>
    <source>
        <strain evidence="3">NBRC 103681</strain>
    </source>
</reference>
<dbReference type="Proteomes" id="UP001165135">
    <property type="component" value="Unassembled WGS sequence"/>
</dbReference>
<proteinExistence type="predicted"/>
<accession>A0A9W6RFA5</accession>
<protein>
    <submittedName>
        <fullName evidence="3">Uncharacterized protein</fullName>
    </submittedName>
</protein>
<comment type="caution">
    <text evidence="3">The sequence shown here is derived from an EMBL/GenBank/DDBJ whole genome shotgun (WGS) entry which is preliminary data.</text>
</comment>
<keyword evidence="2" id="KW-1133">Transmembrane helix</keyword>
<sequence length="104" mass="12052">MYTGPRDEDPDERDVALLREEREREERRTRRDHASRAVVAWVMAAALALLSYDSGRAAITARQDGRPWRYPACVSLICLLALVWLVVRAVRRRRRDRVSHRGPG</sequence>
<organism evidence="3 4">
    <name type="scientific">Actinoallomurus iriomotensis</name>
    <dbReference type="NCBI Taxonomy" id="478107"/>
    <lineage>
        <taxon>Bacteria</taxon>
        <taxon>Bacillati</taxon>
        <taxon>Actinomycetota</taxon>
        <taxon>Actinomycetes</taxon>
        <taxon>Streptosporangiales</taxon>
        <taxon>Thermomonosporaceae</taxon>
        <taxon>Actinoallomurus</taxon>
    </lineage>
</organism>
<evidence type="ECO:0000256" key="1">
    <source>
        <dbReference type="SAM" id="MobiDB-lite"/>
    </source>
</evidence>
<feature type="region of interest" description="Disordered" evidence="1">
    <location>
        <begin position="1"/>
        <end position="34"/>
    </location>
</feature>
<keyword evidence="2" id="KW-0812">Transmembrane</keyword>
<dbReference type="AlphaFoldDB" id="A0A9W6RFA5"/>
<dbReference type="EMBL" id="BSTJ01000003">
    <property type="protein sequence ID" value="GLY74519.1"/>
    <property type="molecule type" value="Genomic_DNA"/>
</dbReference>
<evidence type="ECO:0000256" key="2">
    <source>
        <dbReference type="SAM" id="Phobius"/>
    </source>
</evidence>
<keyword evidence="2" id="KW-0472">Membrane</keyword>
<gene>
    <name evidence="3" type="ORF">Airi01_027860</name>
</gene>
<feature type="compositionally biased region" description="Basic and acidic residues" evidence="1">
    <location>
        <begin position="13"/>
        <end position="34"/>
    </location>
</feature>
<evidence type="ECO:0000313" key="4">
    <source>
        <dbReference type="Proteomes" id="UP001165135"/>
    </source>
</evidence>
<feature type="transmembrane region" description="Helical" evidence="2">
    <location>
        <begin position="68"/>
        <end position="87"/>
    </location>
</feature>
<feature type="transmembrane region" description="Helical" evidence="2">
    <location>
        <begin position="34"/>
        <end position="52"/>
    </location>
</feature>
<dbReference type="RefSeq" id="WP_285620374.1">
    <property type="nucleotide sequence ID" value="NZ_BSTJ01000003.1"/>
</dbReference>